<comment type="caution">
    <text evidence="1">The sequence shown here is derived from an EMBL/GenBank/DDBJ whole genome shotgun (WGS) entry which is preliminary data.</text>
</comment>
<protein>
    <recommendedName>
        <fullName evidence="3">EAL domain-containing protein</fullName>
    </recommendedName>
</protein>
<accession>A0A414Q137</accession>
<evidence type="ECO:0000313" key="1">
    <source>
        <dbReference type="EMBL" id="RHF74352.1"/>
    </source>
</evidence>
<dbReference type="EMBL" id="QRHL01000002">
    <property type="protein sequence ID" value="RHF74352.1"/>
    <property type="molecule type" value="Genomic_DNA"/>
</dbReference>
<reference evidence="1 2" key="1">
    <citation type="submission" date="2018-08" db="EMBL/GenBank/DDBJ databases">
        <title>A genome reference for cultivated species of the human gut microbiota.</title>
        <authorList>
            <person name="Zou Y."/>
            <person name="Xue W."/>
            <person name="Luo G."/>
        </authorList>
    </citation>
    <scope>NUCLEOTIDE SEQUENCE [LARGE SCALE GENOMIC DNA]</scope>
    <source>
        <strain evidence="1 2">AM25-1</strain>
    </source>
</reference>
<dbReference type="Proteomes" id="UP000284676">
    <property type="component" value="Unassembled WGS sequence"/>
</dbReference>
<evidence type="ECO:0000313" key="2">
    <source>
        <dbReference type="Proteomes" id="UP000284676"/>
    </source>
</evidence>
<dbReference type="GeneID" id="62764030"/>
<name>A0A414Q137_FUSMR</name>
<dbReference type="RefSeq" id="WP_005887278.1">
    <property type="nucleotide sequence ID" value="NZ_CABMMQ010000002.1"/>
</dbReference>
<sequence length="211" mass="25185">MSLKYFERIVNNLEFNFVPIFSFRDNSILGYRIIKDFSKLGFNDKEYMYQLAYDMGIFENFTLQLLKKAYTHSIEKNFSNNYLFYTLRLNYIKDIKSFFHSIDKIVDELNLDKEKIVFDIKGIDNWSEFHNKYSNIFSYNIILRESRTTKLNINSIINSQALFIEPRSIDTLVFIKASASINAPFIFNLKKEKELLLSQIKALGIDYYYNY</sequence>
<dbReference type="AlphaFoldDB" id="A0A414Q137"/>
<evidence type="ECO:0008006" key="3">
    <source>
        <dbReference type="Google" id="ProtNLM"/>
    </source>
</evidence>
<organism evidence="1 2">
    <name type="scientific">Fusobacterium mortiferum</name>
    <dbReference type="NCBI Taxonomy" id="850"/>
    <lineage>
        <taxon>Bacteria</taxon>
        <taxon>Fusobacteriati</taxon>
        <taxon>Fusobacteriota</taxon>
        <taxon>Fusobacteriia</taxon>
        <taxon>Fusobacteriales</taxon>
        <taxon>Fusobacteriaceae</taxon>
        <taxon>Fusobacterium</taxon>
    </lineage>
</organism>
<proteinExistence type="predicted"/>
<gene>
    <name evidence="1" type="ORF">DW663_02480</name>
</gene>